<name>A0A660CCT5_9PSEU</name>
<evidence type="ECO:0000313" key="2">
    <source>
        <dbReference type="Proteomes" id="UP000317303"/>
    </source>
</evidence>
<comment type="caution">
    <text evidence="1">The sequence shown here is derived from an EMBL/GenBank/DDBJ whole genome shotgun (WGS) entry which is preliminary data.</text>
</comment>
<gene>
    <name evidence="1" type="ORF">JD82_02980</name>
</gene>
<reference evidence="1 2" key="1">
    <citation type="submission" date="2019-07" db="EMBL/GenBank/DDBJ databases">
        <title>R&amp;d 2014.</title>
        <authorList>
            <person name="Klenk H.-P."/>
        </authorList>
    </citation>
    <scope>NUCLEOTIDE SEQUENCE [LARGE SCALE GENOMIC DNA]</scope>
    <source>
        <strain evidence="1 2">DSM 43194</strain>
    </source>
</reference>
<protein>
    <submittedName>
        <fullName evidence="1">Uncharacterized protein</fullName>
    </submittedName>
</protein>
<evidence type="ECO:0000313" key="1">
    <source>
        <dbReference type="EMBL" id="TWH21126.1"/>
    </source>
</evidence>
<keyword evidence="2" id="KW-1185">Reference proteome</keyword>
<proteinExistence type="predicted"/>
<sequence length="89" mass="9798">MWDYPAGQAIVHGQHAMASWRGTTKAVRSAQVMFKMPNEEQLAILGLSTSDLEDWQDFAQIIHNIAQTVSFTRPSTKEPNIGDALNGGL</sequence>
<dbReference type="Proteomes" id="UP000317303">
    <property type="component" value="Unassembled WGS sequence"/>
</dbReference>
<organism evidence="1 2">
    <name type="scientific">Prauserella rugosa</name>
    <dbReference type="NCBI Taxonomy" id="43354"/>
    <lineage>
        <taxon>Bacteria</taxon>
        <taxon>Bacillati</taxon>
        <taxon>Actinomycetota</taxon>
        <taxon>Actinomycetes</taxon>
        <taxon>Pseudonocardiales</taxon>
        <taxon>Pseudonocardiaceae</taxon>
        <taxon>Prauserella</taxon>
    </lineage>
</organism>
<accession>A0A660CCT5</accession>
<dbReference type="AlphaFoldDB" id="A0A660CCT5"/>
<dbReference type="EMBL" id="VLJV01000001">
    <property type="protein sequence ID" value="TWH21126.1"/>
    <property type="molecule type" value="Genomic_DNA"/>
</dbReference>